<evidence type="ECO:0000313" key="6">
    <source>
        <dbReference type="EMBL" id="TDH64759.1"/>
    </source>
</evidence>
<comment type="subcellular location">
    <subcellularLocation>
        <location evidence="1">Host cell</location>
    </subcellularLocation>
    <subcellularLocation>
        <location evidence="2">Secreted</location>
    </subcellularLocation>
</comment>
<dbReference type="KEGG" id="blac:94352504"/>
<organism evidence="6 7">
    <name type="scientific">Bremia lactucae</name>
    <name type="common">Lettuce downy mildew</name>
    <dbReference type="NCBI Taxonomy" id="4779"/>
    <lineage>
        <taxon>Eukaryota</taxon>
        <taxon>Sar</taxon>
        <taxon>Stramenopiles</taxon>
        <taxon>Oomycota</taxon>
        <taxon>Peronosporomycetes</taxon>
        <taxon>Peronosporales</taxon>
        <taxon>Peronosporaceae</taxon>
        <taxon>Bremia</taxon>
    </lineage>
</organism>
<dbReference type="EMBL" id="SHOA02000019">
    <property type="protein sequence ID" value="TDH64759.1"/>
    <property type="molecule type" value="Genomic_DNA"/>
</dbReference>
<evidence type="ECO:0000256" key="2">
    <source>
        <dbReference type="ARBA" id="ARBA00004613"/>
    </source>
</evidence>
<evidence type="ECO:0008006" key="8">
    <source>
        <dbReference type="Google" id="ProtNLM"/>
    </source>
</evidence>
<feature type="domain" description="Crinkler effector protein N-terminal" evidence="5">
    <location>
        <begin position="65"/>
        <end position="179"/>
    </location>
</feature>
<keyword evidence="3" id="KW-0964">Secreted</keyword>
<dbReference type="Pfam" id="PF20147">
    <property type="entry name" value="Crinkler"/>
    <property type="match status" value="1"/>
</dbReference>
<reference evidence="6 7" key="1">
    <citation type="journal article" date="2021" name="Genome Biol.">
        <title>AFLAP: assembly-free linkage analysis pipeline using k-mers from genome sequencing data.</title>
        <authorList>
            <person name="Fletcher K."/>
            <person name="Zhang L."/>
            <person name="Gil J."/>
            <person name="Han R."/>
            <person name="Cavanaugh K."/>
            <person name="Michelmore R."/>
        </authorList>
    </citation>
    <scope>NUCLEOTIDE SEQUENCE [LARGE SCALE GENOMIC DNA]</scope>
    <source>
        <strain evidence="6 7">SF5</strain>
    </source>
</reference>
<comment type="caution">
    <text evidence="6">The sequence shown here is derived from an EMBL/GenBank/DDBJ whole genome shotgun (WGS) entry which is preliminary data.</text>
</comment>
<feature type="domain" description="HNH nuclease" evidence="4">
    <location>
        <begin position="234"/>
        <end position="294"/>
    </location>
</feature>
<evidence type="ECO:0000256" key="1">
    <source>
        <dbReference type="ARBA" id="ARBA00004340"/>
    </source>
</evidence>
<name>A0A976FEC7_BRELC</name>
<accession>A0A976FEC7</accession>
<gene>
    <name evidence="6" type="ORF">CCR75_008784</name>
</gene>
<dbReference type="Pfam" id="PF13391">
    <property type="entry name" value="HNH_2"/>
    <property type="match status" value="1"/>
</dbReference>
<dbReference type="OrthoDB" id="151325at2759"/>
<evidence type="ECO:0000259" key="5">
    <source>
        <dbReference type="Pfam" id="PF20147"/>
    </source>
</evidence>
<dbReference type="RefSeq" id="XP_067814258.1">
    <property type="nucleotide sequence ID" value="XM_067966833.1"/>
</dbReference>
<keyword evidence="7" id="KW-1185">Reference proteome</keyword>
<sequence>MIGLLLGSIKDLGHLSELVAYALHKLSQSRCRLLAIISLVRIYPYLFSSSHYPSFQNLPRKGEMVTLLCVIVGVTGDAFSVNIDDSKFVGHLKDKIKEEKFNTIKGEADKLQLFLAKTADNKWFSSRSEDMEKLMEGETTALVEALTSQDKKLRGSDLVEDVLIGMERPSARQIHVLVVVPEQENDLVMEVAQKLAPRILTAAPTTKTIGNNYFKHNLCKYYKCYQRKRTWVRCMLLDVAFPKSLVIASHLFRRSNEDLADRFLKISDIDDVKNGMLLFKPLKYAYDHFHISFVRDNTGAFRLKLFDPNVRNTRLIDMVIENSRNKKVFDEIQITELHESISLTQEPCEFDVNTTFGDVDGTALAFIGLERPFNRCLYIQASMARILAVKNGWVEESYDFPDFWDDVDLNDKMEFFHRSLLDAEAF</sequence>
<dbReference type="GO" id="GO:0043657">
    <property type="term" value="C:host cell"/>
    <property type="evidence" value="ECO:0007669"/>
    <property type="project" value="UniProtKB-SubCell"/>
</dbReference>
<evidence type="ECO:0000313" key="7">
    <source>
        <dbReference type="Proteomes" id="UP000294530"/>
    </source>
</evidence>
<evidence type="ECO:0000259" key="4">
    <source>
        <dbReference type="Pfam" id="PF13391"/>
    </source>
</evidence>
<protein>
    <recommendedName>
        <fullName evidence="8">HNH nuclease domain-containing protein</fullName>
    </recommendedName>
</protein>
<dbReference type="InterPro" id="IPR045379">
    <property type="entry name" value="Crinkler_N"/>
</dbReference>
<dbReference type="GO" id="GO:0005576">
    <property type="term" value="C:extracellular region"/>
    <property type="evidence" value="ECO:0007669"/>
    <property type="project" value="UniProtKB-SubCell"/>
</dbReference>
<dbReference type="InterPro" id="IPR003615">
    <property type="entry name" value="HNH_nuc"/>
</dbReference>
<dbReference type="GeneID" id="94352504"/>
<dbReference type="AlphaFoldDB" id="A0A976FEC7"/>
<proteinExistence type="predicted"/>
<evidence type="ECO:0000256" key="3">
    <source>
        <dbReference type="ARBA" id="ARBA00022525"/>
    </source>
</evidence>
<dbReference type="Proteomes" id="UP000294530">
    <property type="component" value="Unassembled WGS sequence"/>
</dbReference>